<dbReference type="Gene3D" id="1.20.200.10">
    <property type="entry name" value="Fumarase/aspartase (Central domain)"/>
    <property type="match status" value="1"/>
</dbReference>
<dbReference type="GO" id="GO:0016829">
    <property type="term" value="F:lyase activity"/>
    <property type="evidence" value="ECO:0007669"/>
    <property type="project" value="UniProtKB-ARBA"/>
</dbReference>
<keyword evidence="3" id="KW-0175">Coiled coil</keyword>
<proteinExistence type="inferred from homology"/>
<dbReference type="Pfam" id="PF00206">
    <property type="entry name" value="Lyase_1"/>
    <property type="match status" value="1"/>
</dbReference>
<dbReference type="GO" id="GO:0019619">
    <property type="term" value="P:3,4-dihydroxybenzoate catabolic process"/>
    <property type="evidence" value="ECO:0007669"/>
    <property type="project" value="InterPro"/>
</dbReference>
<keyword evidence="5" id="KW-0413">Isomerase</keyword>
<gene>
    <name evidence="5" type="primary">pcaB</name>
    <name evidence="5" type="ORF">HBA54_15405</name>
</gene>
<dbReference type="GO" id="GO:0047472">
    <property type="term" value="F:3-carboxy-cis,cis-muconate cycloisomerase activity"/>
    <property type="evidence" value="ECO:0007669"/>
    <property type="project" value="UniProtKB-UniRule"/>
</dbReference>
<protein>
    <recommendedName>
        <fullName evidence="2">3-carboxy-cis,cis-muconate cycloisomerase</fullName>
        <ecNumber evidence="2">5.5.1.2</ecNumber>
    </recommendedName>
</protein>
<evidence type="ECO:0000313" key="6">
    <source>
        <dbReference type="Proteomes" id="UP000761264"/>
    </source>
</evidence>
<dbReference type="InterPro" id="IPR020557">
    <property type="entry name" value="Fumarate_lyase_CS"/>
</dbReference>
<dbReference type="PRINTS" id="PR00149">
    <property type="entry name" value="FUMRATELYASE"/>
</dbReference>
<dbReference type="InterPro" id="IPR000362">
    <property type="entry name" value="Fumarate_lyase_fam"/>
</dbReference>
<evidence type="ECO:0000259" key="4">
    <source>
        <dbReference type="SMART" id="SM00998"/>
    </source>
</evidence>
<evidence type="ECO:0000256" key="1">
    <source>
        <dbReference type="ARBA" id="ARBA00034772"/>
    </source>
</evidence>
<dbReference type="InterPro" id="IPR022761">
    <property type="entry name" value="Fumarate_lyase_N"/>
</dbReference>
<dbReference type="EMBL" id="JAAQPH010000011">
    <property type="protein sequence ID" value="NIA69990.1"/>
    <property type="molecule type" value="Genomic_DNA"/>
</dbReference>
<organism evidence="5 6">
    <name type="scientific">Pelagibius litoralis</name>
    <dbReference type="NCBI Taxonomy" id="374515"/>
    <lineage>
        <taxon>Bacteria</taxon>
        <taxon>Pseudomonadati</taxon>
        <taxon>Pseudomonadota</taxon>
        <taxon>Alphaproteobacteria</taxon>
        <taxon>Rhodospirillales</taxon>
        <taxon>Rhodovibrionaceae</taxon>
        <taxon>Pelagibius</taxon>
    </lineage>
</organism>
<dbReference type="Gene3D" id="1.10.40.30">
    <property type="entry name" value="Fumarase/aspartase (C-terminal domain)"/>
    <property type="match status" value="1"/>
</dbReference>
<dbReference type="InterPro" id="IPR008948">
    <property type="entry name" value="L-Aspartase-like"/>
</dbReference>
<evidence type="ECO:0000313" key="5">
    <source>
        <dbReference type="EMBL" id="NIA69990.1"/>
    </source>
</evidence>
<dbReference type="AlphaFoldDB" id="A0A967KD24"/>
<dbReference type="PANTHER" id="PTHR43172">
    <property type="entry name" value="ADENYLOSUCCINATE LYASE"/>
    <property type="match status" value="1"/>
</dbReference>
<dbReference type="PRINTS" id="PR00145">
    <property type="entry name" value="ARGSUCLYASE"/>
</dbReference>
<dbReference type="PANTHER" id="PTHR43172:SF2">
    <property type="entry name" value="ADENYLOSUCCINATE LYASE C-TERMINAL DOMAIN-CONTAINING PROTEIN"/>
    <property type="match status" value="1"/>
</dbReference>
<evidence type="ECO:0000256" key="3">
    <source>
        <dbReference type="SAM" id="Coils"/>
    </source>
</evidence>
<dbReference type="RefSeq" id="WP_167226132.1">
    <property type="nucleotide sequence ID" value="NZ_JAAQPH010000011.1"/>
</dbReference>
<keyword evidence="6" id="KW-1185">Reference proteome</keyword>
<accession>A0A967KD24</accession>
<dbReference type="PROSITE" id="PS00163">
    <property type="entry name" value="FUMARATE_LYASES"/>
    <property type="match status" value="1"/>
</dbReference>
<reference evidence="5" key="1">
    <citation type="submission" date="2020-03" db="EMBL/GenBank/DDBJ databases">
        <title>Genome of Pelagibius litoralis DSM 21314T.</title>
        <authorList>
            <person name="Wang G."/>
        </authorList>
    </citation>
    <scope>NUCLEOTIDE SEQUENCE</scope>
    <source>
        <strain evidence="5">DSM 21314</strain>
    </source>
</reference>
<dbReference type="NCBIfam" id="TIGR02426">
    <property type="entry name" value="protocat_pcaB"/>
    <property type="match status" value="1"/>
</dbReference>
<dbReference type="SUPFAM" id="SSF48557">
    <property type="entry name" value="L-aspartase-like"/>
    <property type="match status" value="1"/>
</dbReference>
<dbReference type="InterPro" id="IPR012789">
    <property type="entry name" value="Protocat_PcaB-like"/>
</dbReference>
<sequence length="441" mass="46605">MSALPFDSVLYGALLSDAESIALLDDTAQLRAMLDFEAALAEAGGDCAAIPESAALRIAEVARTFDPDPAELTEATARDGIPIPALVAALREAVGGEAASFVHWGATSQDVMDTALLLRLCKILDIFDKRLVAVCGKLATTAAAEGDTVMVARTRGQQATPTTFGLKVAGWLAPLQRHRERLDELRPRLEVLSFGGASGTLSALGERAAAKVETALAARLDLAVPALPWHNQRDGLIELSSWLALVTGSLGKIAGDVLLLSQSEVGEVREGAGGGSSTMPQKANPVRSEAILALARLNAGLAGQMQATALHNQERDGAAWQQEWLVLPQMLLACGSALNHINGLLEALQVNAERMRANLEAANGLVLAEAASFALSRHLPREDAQALVKQACKEVSASGRHLFDILAAASDAPVDWQALRDPAQHAGMSRQFIERVLRRGK</sequence>
<dbReference type="SMART" id="SM00998">
    <property type="entry name" value="ADSL_C"/>
    <property type="match status" value="1"/>
</dbReference>
<dbReference type="EC" id="5.5.1.2" evidence="2"/>
<dbReference type="InterPro" id="IPR019468">
    <property type="entry name" value="AdenyloSucc_lyase_C"/>
</dbReference>
<dbReference type="Proteomes" id="UP000761264">
    <property type="component" value="Unassembled WGS sequence"/>
</dbReference>
<dbReference type="CDD" id="cd01597">
    <property type="entry name" value="pCLME"/>
    <property type="match status" value="1"/>
</dbReference>
<evidence type="ECO:0000256" key="2">
    <source>
        <dbReference type="NCBIfam" id="TIGR02426"/>
    </source>
</evidence>
<comment type="similarity">
    <text evidence="1">Belongs to the class-II fumarase/aspartase family.</text>
</comment>
<feature type="coiled-coil region" evidence="3">
    <location>
        <begin position="338"/>
        <end position="365"/>
    </location>
</feature>
<comment type="caution">
    <text evidence="5">The sequence shown here is derived from an EMBL/GenBank/DDBJ whole genome shotgun (WGS) entry which is preliminary data.</text>
</comment>
<name>A0A967KD24_9PROT</name>
<feature type="domain" description="Adenylosuccinate lyase C-terminal" evidence="4">
    <location>
        <begin position="363"/>
        <end position="437"/>
    </location>
</feature>
<dbReference type="Pfam" id="PF10397">
    <property type="entry name" value="ADSL_C"/>
    <property type="match status" value="1"/>
</dbReference>